<dbReference type="InterPro" id="IPR012999">
    <property type="entry name" value="Pyr_OxRdtase_I_AS"/>
</dbReference>
<dbReference type="PRINTS" id="PR00368">
    <property type="entry name" value="FADPNR"/>
</dbReference>
<comment type="catalytic activity">
    <reaction evidence="10 14">
        <text>N(6)-[(R)-dihydrolipoyl]-L-lysyl-[protein] + NAD(+) = N(6)-[(R)-lipoyl]-L-lysyl-[protein] + NADH + H(+)</text>
        <dbReference type="Rhea" id="RHEA:15045"/>
        <dbReference type="Rhea" id="RHEA-COMP:10474"/>
        <dbReference type="Rhea" id="RHEA-COMP:10475"/>
        <dbReference type="ChEBI" id="CHEBI:15378"/>
        <dbReference type="ChEBI" id="CHEBI:57540"/>
        <dbReference type="ChEBI" id="CHEBI:57945"/>
        <dbReference type="ChEBI" id="CHEBI:83099"/>
        <dbReference type="ChEBI" id="CHEBI:83100"/>
        <dbReference type="EC" id="1.8.1.4"/>
    </reaction>
</comment>
<keyword evidence="6 14" id="KW-0560">Oxidoreductase</keyword>
<keyword evidence="12" id="KW-0547">Nucleotide-binding</keyword>
<dbReference type="Pfam" id="PF02852">
    <property type="entry name" value="Pyr_redox_dim"/>
    <property type="match status" value="1"/>
</dbReference>
<evidence type="ECO:0000313" key="18">
    <source>
        <dbReference type="EMBL" id="ACD82129.1"/>
    </source>
</evidence>
<dbReference type="InterPro" id="IPR001100">
    <property type="entry name" value="Pyr_nuc-diS_OxRdtase"/>
</dbReference>
<dbReference type="FunFam" id="3.50.50.60:FF:000001">
    <property type="entry name" value="Dihydrolipoyl dehydrogenase, mitochondrial"/>
    <property type="match status" value="1"/>
</dbReference>
<dbReference type="GO" id="GO:0050660">
    <property type="term" value="F:flavin adenine dinucleotide binding"/>
    <property type="evidence" value="ECO:0007669"/>
    <property type="project" value="InterPro"/>
</dbReference>
<dbReference type="Proteomes" id="UP000009149">
    <property type="component" value="Chromosome"/>
</dbReference>
<evidence type="ECO:0000313" key="19">
    <source>
        <dbReference type="Proteomes" id="UP000009149"/>
    </source>
</evidence>
<dbReference type="GO" id="GO:0006103">
    <property type="term" value="P:2-oxoglutarate metabolic process"/>
    <property type="evidence" value="ECO:0007669"/>
    <property type="project" value="TreeGrafter"/>
</dbReference>
<comment type="similarity">
    <text evidence="1 14">Belongs to the class-I pyridine nucleotide-disulfide oxidoreductase family.</text>
</comment>
<feature type="binding site" evidence="12">
    <location>
        <position position="204"/>
    </location>
    <ligand>
        <name>NAD(+)</name>
        <dbReference type="ChEBI" id="CHEBI:57540"/>
    </ligand>
</feature>
<dbReference type="AlphaFoldDB" id="A9QPK9"/>
<dbReference type="InterPro" id="IPR023753">
    <property type="entry name" value="FAD/NAD-binding_dom"/>
</dbReference>
<dbReference type="PIRSF" id="PIRSF000350">
    <property type="entry name" value="Mercury_reductase_MerA"/>
    <property type="match status" value="1"/>
</dbReference>
<keyword evidence="18" id="KW-0670">Pyruvate</keyword>
<dbReference type="Gene3D" id="3.30.390.30">
    <property type="match status" value="1"/>
</dbReference>
<dbReference type="OrthoDB" id="9800167at2"/>
<keyword evidence="7 12" id="KW-0520">NAD</keyword>
<evidence type="ECO:0000256" key="12">
    <source>
        <dbReference type="PIRSR" id="PIRSR000350-3"/>
    </source>
</evidence>
<feature type="binding site" evidence="12">
    <location>
        <position position="51"/>
    </location>
    <ligand>
        <name>FAD</name>
        <dbReference type="ChEBI" id="CHEBI:57692"/>
    </ligand>
</feature>
<dbReference type="GO" id="GO:0005737">
    <property type="term" value="C:cytoplasm"/>
    <property type="evidence" value="ECO:0007669"/>
    <property type="project" value="UniProtKB-ARBA"/>
</dbReference>
<dbReference type="EMBL" id="CP000975">
    <property type="protein sequence ID" value="ACD82129.1"/>
    <property type="molecule type" value="Genomic_DNA"/>
</dbReference>
<feature type="binding site" evidence="12">
    <location>
        <begin position="318"/>
        <end position="321"/>
    </location>
    <ligand>
        <name>FAD</name>
        <dbReference type="ChEBI" id="CHEBI:57692"/>
    </ligand>
</feature>
<evidence type="ECO:0000256" key="1">
    <source>
        <dbReference type="ARBA" id="ARBA00007532"/>
    </source>
</evidence>
<dbReference type="NCBIfam" id="TIGR01350">
    <property type="entry name" value="lipoamide_DH"/>
    <property type="match status" value="1"/>
</dbReference>
<comment type="miscellaneous">
    <text evidence="14">The active site is a redox-active disulfide bond.</text>
</comment>
<dbReference type="FunFam" id="3.30.390.30:FF:000001">
    <property type="entry name" value="Dihydrolipoyl dehydrogenase"/>
    <property type="match status" value="1"/>
</dbReference>
<evidence type="ECO:0000256" key="2">
    <source>
        <dbReference type="ARBA" id="ARBA00012608"/>
    </source>
</evidence>
<dbReference type="PANTHER" id="PTHR22912:SF151">
    <property type="entry name" value="DIHYDROLIPOYL DEHYDROGENASE, MITOCHONDRIAL"/>
    <property type="match status" value="1"/>
</dbReference>
<evidence type="ECO:0000256" key="3">
    <source>
        <dbReference type="ARBA" id="ARBA00016961"/>
    </source>
</evidence>
<dbReference type="GO" id="GO:0004148">
    <property type="term" value="F:dihydrolipoyl dehydrogenase (NADH) activity"/>
    <property type="evidence" value="ECO:0007669"/>
    <property type="project" value="UniProtKB-EC"/>
</dbReference>
<feature type="domain" description="Pyridine nucleotide-disulphide oxidoreductase dimerisation" evidence="15">
    <location>
        <begin position="347"/>
        <end position="455"/>
    </location>
</feature>
<feature type="binding site" evidence="12">
    <location>
        <position position="312"/>
    </location>
    <ligand>
        <name>FAD</name>
        <dbReference type="ChEBI" id="CHEBI:57692"/>
    </ligand>
</feature>
<feature type="binding site" evidence="12">
    <location>
        <position position="271"/>
    </location>
    <ligand>
        <name>NAD(+)</name>
        <dbReference type="ChEBI" id="CHEBI:57540"/>
    </ligand>
</feature>
<keyword evidence="4 14" id="KW-0285">Flavoprotein</keyword>
<gene>
    <name evidence="17" type="primary">lpdA</name>
    <name evidence="18" type="synonym">lpd</name>
    <name evidence="18" type="ordered locus">Minf_0069</name>
</gene>
<evidence type="ECO:0000313" key="17">
    <source>
        <dbReference type="EMBL" id="ABX56667.1"/>
    </source>
</evidence>
<reference evidence="17" key="1">
    <citation type="journal article" date="2007" name="Nature">
        <title>Methane oxidation by an extremely acidophilic bacterium of the phylum Verrucomicrobia.</title>
        <authorList>
            <person name="Dunfield P.F."/>
            <person name="Yuryev A."/>
            <person name="Senin P."/>
            <person name="Smirnova A.V."/>
            <person name="Stott M.B."/>
            <person name="Hou S."/>
            <person name="Ly B."/>
            <person name="Saw J.H."/>
            <person name="Zhou Z."/>
            <person name="Ren Y."/>
            <person name="Wang J."/>
            <person name="Mountain B.W."/>
            <person name="Crowe M.A."/>
            <person name="Weatherby T.M."/>
            <person name="Bodelier P.L.E."/>
            <person name="Liesack W."/>
            <person name="Feng L."/>
            <person name="Wang L."/>
            <person name="Alam M."/>
        </authorList>
    </citation>
    <scope>NUCLEOTIDE SEQUENCE</scope>
    <source>
        <strain evidence="17">V4</strain>
    </source>
</reference>
<dbReference type="PANTHER" id="PTHR22912">
    <property type="entry name" value="DISULFIDE OXIDOREDUCTASE"/>
    <property type="match status" value="1"/>
</dbReference>
<evidence type="ECO:0000256" key="6">
    <source>
        <dbReference type="ARBA" id="ARBA00023002"/>
    </source>
</evidence>
<evidence type="ECO:0000256" key="9">
    <source>
        <dbReference type="ARBA" id="ARBA00023284"/>
    </source>
</evidence>
<dbReference type="InterPro" id="IPR004099">
    <property type="entry name" value="Pyr_nucl-diS_OxRdtase_dimer"/>
</dbReference>
<dbReference type="InterPro" id="IPR016156">
    <property type="entry name" value="FAD/NAD-linked_Rdtase_dimer_sf"/>
</dbReference>
<sequence>MNNFDVVVIGSGPGGYVAAIRAAQLGLKVAIVEKDKTLGGTCLNVGCIPSKALLSLSEYFHFARQKFASNGLMVEELSFDLEKMMEKKERIVQKLVRGVDFLMNKNGIEQFHGVGSLSDPQTVIVKDEKRGELKIKAKNIILATGSRPATLPFLASFDDQIVDSTSALSFKSVPKSLAVIGAGAVGLELGSVWNRMGSKVYVIELFPRICPLMDYDVSKHLESFLKNQGMEFFLETRLLGIKKDSGEVVLELASQSKTLSLNVEKVLVAVGRIPHCQELQLEEIGIRRTKKGYVEVNSRWQTTQAHIYAIGDVIEGPMLAHRAQQEGIAVAQLIADQDPFPVDYSAIPSIIYTFPEAGGVGFTEEELQAWGRQYKVGHSRFASNGRALAGDVAEGFVKILVDVKTDRILGIHAVGPSVSELISLSTVLIMKKIRAGEFMQVPLAHPTLSEVLREATFSAYKRAIHS</sequence>
<evidence type="ECO:0000256" key="4">
    <source>
        <dbReference type="ARBA" id="ARBA00022630"/>
    </source>
</evidence>
<organism evidence="17">
    <name type="scientific">Methylacidiphilum infernorum (isolate V4)</name>
    <name type="common">Methylokorus infernorum (strain V4)</name>
    <dbReference type="NCBI Taxonomy" id="481448"/>
    <lineage>
        <taxon>Bacteria</taxon>
        <taxon>Pseudomonadati</taxon>
        <taxon>Verrucomicrobiota</taxon>
        <taxon>Methylacidiphilae</taxon>
        <taxon>Methylacidiphilales</taxon>
        <taxon>Methylacidiphilaceae</taxon>
        <taxon>Methylacidiphilum (ex Ratnadevi et al. 2023)</taxon>
    </lineage>
</organism>
<protein>
    <recommendedName>
        <fullName evidence="3 14">Dihydrolipoyl dehydrogenase</fullName>
        <ecNumber evidence="2 14">1.8.1.4</ecNumber>
    </recommendedName>
</protein>
<evidence type="ECO:0000256" key="5">
    <source>
        <dbReference type="ARBA" id="ARBA00022827"/>
    </source>
</evidence>
<dbReference type="EC" id="1.8.1.4" evidence="2 14"/>
<feature type="binding site" evidence="12">
    <location>
        <begin position="144"/>
        <end position="146"/>
    </location>
    <ligand>
        <name>FAD</name>
        <dbReference type="ChEBI" id="CHEBI:57692"/>
    </ligand>
</feature>
<evidence type="ECO:0000256" key="10">
    <source>
        <dbReference type="ARBA" id="ARBA00049187"/>
    </source>
</evidence>
<name>A9QPK9_METI4</name>
<dbReference type="InterPro" id="IPR036188">
    <property type="entry name" value="FAD/NAD-bd_sf"/>
</dbReference>
<evidence type="ECO:0000259" key="15">
    <source>
        <dbReference type="Pfam" id="PF02852"/>
    </source>
</evidence>
<keyword evidence="9 14" id="KW-0676">Redox-active center</keyword>
<feature type="binding site" evidence="12">
    <location>
        <position position="115"/>
    </location>
    <ligand>
        <name>FAD</name>
        <dbReference type="ChEBI" id="CHEBI:57692"/>
    </ligand>
</feature>
<dbReference type="KEGG" id="min:Minf_0069"/>
<dbReference type="STRING" id="481448.Minf_0069"/>
<keyword evidence="5 12" id="KW-0274">FAD</keyword>
<dbReference type="eggNOG" id="COG1249">
    <property type="taxonomic scope" value="Bacteria"/>
</dbReference>
<dbReference type="EMBL" id="EU223925">
    <property type="protein sequence ID" value="ABX56667.1"/>
    <property type="molecule type" value="Genomic_DNA"/>
</dbReference>
<evidence type="ECO:0000256" key="11">
    <source>
        <dbReference type="PIRSR" id="PIRSR000350-2"/>
    </source>
</evidence>
<accession>A9QPK9</accession>
<dbReference type="PRINTS" id="PR00411">
    <property type="entry name" value="PNDRDTASEI"/>
</dbReference>
<dbReference type="HOGENOM" id="CLU_016755_0_3_0"/>
<feature type="binding site" evidence="12">
    <location>
        <begin position="181"/>
        <end position="188"/>
    </location>
    <ligand>
        <name>NAD(+)</name>
        <dbReference type="ChEBI" id="CHEBI:57540"/>
    </ligand>
</feature>
<dbReference type="PROSITE" id="PS00076">
    <property type="entry name" value="PYRIDINE_REDOX_1"/>
    <property type="match status" value="1"/>
</dbReference>
<dbReference type="InterPro" id="IPR050151">
    <property type="entry name" value="Class-I_Pyr_Nuc-Dis_Oxidored"/>
</dbReference>
<evidence type="ECO:0000256" key="13">
    <source>
        <dbReference type="PIRSR" id="PIRSR000350-4"/>
    </source>
</evidence>
<evidence type="ECO:0000256" key="14">
    <source>
        <dbReference type="RuleBase" id="RU003692"/>
    </source>
</evidence>
<comment type="cofactor">
    <cofactor evidence="12 14">
        <name>FAD</name>
        <dbReference type="ChEBI" id="CHEBI:57692"/>
    </cofactor>
    <text evidence="12 14">Binds 1 FAD per subunit.</text>
</comment>
<feature type="domain" description="FAD/NAD(P)-binding" evidence="16">
    <location>
        <begin position="4"/>
        <end position="327"/>
    </location>
</feature>
<evidence type="ECO:0000256" key="7">
    <source>
        <dbReference type="ARBA" id="ARBA00023027"/>
    </source>
</evidence>
<feature type="disulfide bond" description="Redox-active" evidence="13">
    <location>
        <begin position="42"/>
        <end position="47"/>
    </location>
</feature>
<dbReference type="Pfam" id="PF07992">
    <property type="entry name" value="Pyr_redox_2"/>
    <property type="match status" value="1"/>
</dbReference>
<reference evidence="18 19" key="2">
    <citation type="journal article" date="2008" name="Biol. Direct">
        <title>Complete genome sequence of the extremely acidophilic methanotroph isolate V4, Methylacidiphilum infernorum, a representative of the bacterial phylum Verrucomicrobia.</title>
        <authorList>
            <person name="Hou S."/>
            <person name="Makarova K.S."/>
            <person name="Saw J.H."/>
            <person name="Senin P."/>
            <person name="Ly B.V."/>
            <person name="Zhou Z."/>
            <person name="Ren Y."/>
            <person name="Wang J."/>
            <person name="Galperin M.Y."/>
            <person name="Omelchenko M.V."/>
            <person name="Wolf Y.I."/>
            <person name="Yutin N."/>
            <person name="Koonin E.V."/>
            <person name="Stott M.B."/>
            <person name="Mountain B.W."/>
            <person name="Crowe M.A."/>
            <person name="Smirnova A.V."/>
            <person name="Dunfield P.F."/>
            <person name="Feng L."/>
            <person name="Wang L."/>
            <person name="Alam M."/>
        </authorList>
    </citation>
    <scope>NUCLEOTIDE SEQUENCE [LARGE SCALE GENOMIC DNA]</scope>
    <source>
        <strain evidence="19">Isolate V4</strain>
        <strain evidence="18">V4</strain>
    </source>
</reference>
<dbReference type="SUPFAM" id="SSF55424">
    <property type="entry name" value="FAD/NAD-linked reductases, dimerisation (C-terminal) domain"/>
    <property type="match status" value="1"/>
</dbReference>
<feature type="active site" description="Proton acceptor" evidence="11">
    <location>
        <position position="445"/>
    </location>
</feature>
<evidence type="ECO:0000259" key="16">
    <source>
        <dbReference type="Pfam" id="PF07992"/>
    </source>
</evidence>
<dbReference type="SUPFAM" id="SSF51905">
    <property type="entry name" value="FAD/NAD(P)-binding domain"/>
    <property type="match status" value="1"/>
</dbReference>
<keyword evidence="8" id="KW-1015">Disulfide bond</keyword>
<dbReference type="RefSeq" id="WP_012462411.1">
    <property type="nucleotide sequence ID" value="NC_010794.1"/>
</dbReference>
<dbReference type="InterPro" id="IPR006258">
    <property type="entry name" value="Lipoamide_DH"/>
</dbReference>
<dbReference type="Gene3D" id="3.50.50.60">
    <property type="entry name" value="FAD/NAD(P)-binding domain"/>
    <property type="match status" value="2"/>
</dbReference>
<evidence type="ECO:0000256" key="8">
    <source>
        <dbReference type="ARBA" id="ARBA00023157"/>
    </source>
</evidence>
<proteinExistence type="inferred from homology"/>